<evidence type="ECO:0000256" key="4">
    <source>
        <dbReference type="ARBA" id="ARBA00023157"/>
    </source>
</evidence>
<dbReference type="GO" id="GO:0048013">
    <property type="term" value="P:ephrin receptor signaling pathway"/>
    <property type="evidence" value="ECO:0007669"/>
    <property type="project" value="TreeGrafter"/>
</dbReference>
<feature type="signal peptide" evidence="9">
    <location>
        <begin position="1"/>
        <end position="17"/>
    </location>
</feature>
<evidence type="ECO:0000256" key="9">
    <source>
        <dbReference type="SAM" id="SignalP"/>
    </source>
</evidence>
<feature type="disulfide bond" evidence="6">
    <location>
        <begin position="74"/>
        <end position="138"/>
    </location>
</feature>
<accession>A0A8S1HUN7</accession>
<comment type="caution">
    <text evidence="11">The sequence shown here is derived from an EMBL/GenBank/DDBJ whole genome shotgun (WGS) entry which is preliminary data.</text>
</comment>
<feature type="chain" id="PRO_5035873290" description="Ephrin RBD domain-containing protein" evidence="9">
    <location>
        <begin position="18"/>
        <end position="298"/>
    </location>
</feature>
<comment type="similarity">
    <text evidence="6 7">Belongs to the ephrin family.</text>
</comment>
<dbReference type="CDD" id="cd02675">
    <property type="entry name" value="Ephrin_ectodomain"/>
    <property type="match status" value="1"/>
</dbReference>
<evidence type="ECO:0000256" key="6">
    <source>
        <dbReference type="PROSITE-ProRule" id="PRU00884"/>
    </source>
</evidence>
<reference evidence="11" key="1">
    <citation type="submission" date="2020-10" db="EMBL/GenBank/DDBJ databases">
        <authorList>
            <person name="Kikuchi T."/>
        </authorList>
    </citation>
    <scope>NUCLEOTIDE SEQUENCE</scope>
    <source>
        <strain evidence="11">NKZ352</strain>
    </source>
</reference>
<dbReference type="GO" id="GO:0007411">
    <property type="term" value="P:axon guidance"/>
    <property type="evidence" value="ECO:0007669"/>
    <property type="project" value="TreeGrafter"/>
</dbReference>
<gene>
    <name evidence="11" type="ORF">CAUJ_LOCUS12629</name>
</gene>
<dbReference type="EMBL" id="CAJGYM010000078">
    <property type="protein sequence ID" value="CAD6196717.1"/>
    <property type="molecule type" value="Genomic_DNA"/>
</dbReference>
<dbReference type="OrthoDB" id="6250301at2759"/>
<evidence type="ECO:0000256" key="2">
    <source>
        <dbReference type="ARBA" id="ARBA00022729"/>
    </source>
</evidence>
<feature type="compositionally biased region" description="Basic residues" evidence="8">
    <location>
        <begin position="159"/>
        <end position="168"/>
    </location>
</feature>
<keyword evidence="2 9" id="KW-0732">Signal</keyword>
<proteinExistence type="inferred from homology"/>
<feature type="domain" description="Ephrin RBD" evidence="10">
    <location>
        <begin position="18"/>
        <end position="149"/>
    </location>
</feature>
<dbReference type="Proteomes" id="UP000835052">
    <property type="component" value="Unassembled WGS sequence"/>
</dbReference>
<keyword evidence="12" id="KW-1185">Reference proteome</keyword>
<keyword evidence="3 7" id="KW-0472">Membrane</keyword>
<dbReference type="Gene3D" id="2.60.40.420">
    <property type="entry name" value="Cupredoxins - blue copper proteins"/>
    <property type="match status" value="1"/>
</dbReference>
<dbReference type="Pfam" id="PF00812">
    <property type="entry name" value="Ephrin"/>
    <property type="match status" value="1"/>
</dbReference>
<feature type="region of interest" description="Disordered" evidence="8">
    <location>
        <begin position="156"/>
        <end position="203"/>
    </location>
</feature>
<keyword evidence="5" id="KW-0325">Glycoprotein</keyword>
<evidence type="ECO:0000259" key="10">
    <source>
        <dbReference type="PROSITE" id="PS51551"/>
    </source>
</evidence>
<dbReference type="GO" id="GO:0005886">
    <property type="term" value="C:plasma membrane"/>
    <property type="evidence" value="ECO:0007669"/>
    <property type="project" value="TreeGrafter"/>
</dbReference>
<comment type="subcellular location">
    <subcellularLocation>
        <location evidence="1">Membrane</location>
    </subcellularLocation>
</comment>
<dbReference type="PROSITE" id="PS51551">
    <property type="entry name" value="EPHRIN_RBD_2"/>
    <property type="match status" value="1"/>
</dbReference>
<evidence type="ECO:0000256" key="5">
    <source>
        <dbReference type="ARBA" id="ARBA00023180"/>
    </source>
</evidence>
<dbReference type="PANTHER" id="PTHR11304">
    <property type="entry name" value="EPHRIN"/>
    <property type="match status" value="1"/>
</dbReference>
<dbReference type="PANTHER" id="PTHR11304:SF43">
    <property type="entry name" value="EPHRIN RBD DOMAIN-CONTAINING PROTEIN"/>
    <property type="match status" value="1"/>
</dbReference>
<evidence type="ECO:0000256" key="8">
    <source>
        <dbReference type="SAM" id="MobiDB-lite"/>
    </source>
</evidence>
<protein>
    <recommendedName>
        <fullName evidence="10">Ephrin RBD domain-containing protein</fullName>
    </recommendedName>
</protein>
<dbReference type="PRINTS" id="PR01347">
    <property type="entry name" value="EPHRIN"/>
</dbReference>
<dbReference type="GO" id="GO:0046875">
    <property type="term" value="F:ephrin receptor binding"/>
    <property type="evidence" value="ECO:0007669"/>
    <property type="project" value="TreeGrafter"/>
</dbReference>
<dbReference type="SUPFAM" id="SSF49503">
    <property type="entry name" value="Cupredoxins"/>
    <property type="match status" value="1"/>
</dbReference>
<keyword evidence="4 6" id="KW-1015">Disulfide bond</keyword>
<sequence length="298" mass="33065">MRAVLSLLFIMTTLSVAKRLPEIYWNSTNPLVERYAAIGDTLDILCPTFDDDVPVDATEQAIIYRVTEEEYETCQKRSTAKELGRCTTPYGRDKIKVAFRVLSPNPSGLTYRTGTTYYFISTSTGPENGLYNEQGGLCASHNLKMVIHVTDKNGDIAGHSRRHHHHKTSSTSTTTTEEPATAPPLVPFRPYRPTASAAKLESDSDSNEHALFSNFYEKVLPMENGWREPTRAQRVTLGAGPEAGGEKNSEYEATPDGNQFHFIIHDIGEVESLYASSSLRSLSSVLLTFAVVLLLRLD</sequence>
<dbReference type="InterPro" id="IPR001799">
    <property type="entry name" value="Ephrin_RBD"/>
</dbReference>
<dbReference type="InterPro" id="IPR008972">
    <property type="entry name" value="Cupredoxin"/>
</dbReference>
<evidence type="ECO:0000256" key="1">
    <source>
        <dbReference type="ARBA" id="ARBA00004370"/>
    </source>
</evidence>
<dbReference type="InterPro" id="IPR031328">
    <property type="entry name" value="Ephrin"/>
</dbReference>
<evidence type="ECO:0000313" key="11">
    <source>
        <dbReference type="EMBL" id="CAD6196717.1"/>
    </source>
</evidence>
<feature type="disulfide bond" evidence="6">
    <location>
        <begin position="46"/>
        <end position="86"/>
    </location>
</feature>
<organism evidence="11 12">
    <name type="scientific">Caenorhabditis auriculariae</name>
    <dbReference type="NCBI Taxonomy" id="2777116"/>
    <lineage>
        <taxon>Eukaryota</taxon>
        <taxon>Metazoa</taxon>
        <taxon>Ecdysozoa</taxon>
        <taxon>Nematoda</taxon>
        <taxon>Chromadorea</taxon>
        <taxon>Rhabditida</taxon>
        <taxon>Rhabditina</taxon>
        <taxon>Rhabditomorpha</taxon>
        <taxon>Rhabditoidea</taxon>
        <taxon>Rhabditidae</taxon>
        <taxon>Peloderinae</taxon>
        <taxon>Caenorhabditis</taxon>
    </lineage>
</organism>
<evidence type="ECO:0000256" key="7">
    <source>
        <dbReference type="RuleBase" id="RU004375"/>
    </source>
</evidence>
<dbReference type="AlphaFoldDB" id="A0A8S1HUN7"/>
<evidence type="ECO:0000313" key="12">
    <source>
        <dbReference type="Proteomes" id="UP000835052"/>
    </source>
</evidence>
<name>A0A8S1HUN7_9PELO</name>
<evidence type="ECO:0000256" key="3">
    <source>
        <dbReference type="ARBA" id="ARBA00023136"/>
    </source>
</evidence>